<evidence type="ECO:0000313" key="3">
    <source>
        <dbReference type="Proteomes" id="UP000199041"/>
    </source>
</evidence>
<keyword evidence="3" id="KW-1185">Reference proteome</keyword>
<feature type="transmembrane region" description="Helical" evidence="1">
    <location>
        <begin position="206"/>
        <end position="222"/>
    </location>
</feature>
<organism evidence="2 3">
    <name type="scientific">Arachidicoccus rhizosphaerae</name>
    <dbReference type="NCBI Taxonomy" id="551991"/>
    <lineage>
        <taxon>Bacteria</taxon>
        <taxon>Pseudomonadati</taxon>
        <taxon>Bacteroidota</taxon>
        <taxon>Chitinophagia</taxon>
        <taxon>Chitinophagales</taxon>
        <taxon>Chitinophagaceae</taxon>
        <taxon>Arachidicoccus</taxon>
    </lineage>
</organism>
<name>A0A1H3VKY2_9BACT</name>
<sequence length="246" mass="29123">MIKYNLSILFRYRMFFHGLIYTLIIFIIFELSIIKFPNEVLEICLVFIWLSPFIILNKVYSWYSLKVLFCIDEEEIQIITIEKKKKWLIGKQNKDKKVVFDNLESFGYKNVPNKFWEVFFNLNQKRHVRVSFYLLDKEVEMDNINAIKEEILKAVANYNAKVKTKKEIFIIKSFYSSNLAKLLIIILLISYAVVLILAIMQKSMSLVPGLIIGPLLLFQMISKRIGDNREYKDLKARLDNHTPVSF</sequence>
<dbReference type="Proteomes" id="UP000199041">
    <property type="component" value="Unassembled WGS sequence"/>
</dbReference>
<proteinExistence type="predicted"/>
<keyword evidence="1" id="KW-1133">Transmembrane helix</keyword>
<dbReference type="EMBL" id="FNQY01000001">
    <property type="protein sequence ID" value="SDZ75446.1"/>
    <property type="molecule type" value="Genomic_DNA"/>
</dbReference>
<protein>
    <submittedName>
        <fullName evidence="2">Uncharacterized protein</fullName>
    </submittedName>
</protein>
<keyword evidence="1" id="KW-0472">Membrane</keyword>
<feature type="transmembrane region" description="Helical" evidence="1">
    <location>
        <begin position="40"/>
        <end position="60"/>
    </location>
</feature>
<evidence type="ECO:0000256" key="1">
    <source>
        <dbReference type="SAM" id="Phobius"/>
    </source>
</evidence>
<dbReference type="AlphaFoldDB" id="A0A1H3VKY2"/>
<feature type="transmembrane region" description="Helical" evidence="1">
    <location>
        <begin position="12"/>
        <end position="34"/>
    </location>
</feature>
<feature type="transmembrane region" description="Helical" evidence="1">
    <location>
        <begin position="179"/>
        <end position="200"/>
    </location>
</feature>
<keyword evidence="1" id="KW-0812">Transmembrane</keyword>
<dbReference type="STRING" id="551991.SAMN05192529_101244"/>
<dbReference type="RefSeq" id="WP_091392323.1">
    <property type="nucleotide sequence ID" value="NZ_FNQY01000001.1"/>
</dbReference>
<accession>A0A1H3VKY2</accession>
<reference evidence="2 3" key="1">
    <citation type="submission" date="2016-10" db="EMBL/GenBank/DDBJ databases">
        <authorList>
            <person name="de Groot N.N."/>
        </authorList>
    </citation>
    <scope>NUCLEOTIDE SEQUENCE [LARGE SCALE GENOMIC DNA]</scope>
    <source>
        <strain evidence="2 3">Vu-144</strain>
    </source>
</reference>
<evidence type="ECO:0000313" key="2">
    <source>
        <dbReference type="EMBL" id="SDZ75446.1"/>
    </source>
</evidence>
<gene>
    <name evidence="2" type="ORF">SAMN05192529_101244</name>
</gene>